<organism evidence="2 3">
    <name type="scientific">Keguizhuia sedimenti</name>
    <dbReference type="NCBI Taxonomy" id="3064264"/>
    <lineage>
        <taxon>Bacteria</taxon>
        <taxon>Pseudomonadati</taxon>
        <taxon>Pseudomonadota</taxon>
        <taxon>Betaproteobacteria</taxon>
        <taxon>Burkholderiales</taxon>
        <taxon>Oxalobacteraceae</taxon>
        <taxon>Keguizhuia</taxon>
    </lineage>
</organism>
<sequence>MTQPDRQTSRRLFINELEWRFVAGLAGFALPCMLDQMVHLFIRWYVGSGSSLAAASHPLHAPGELSRVVCGPLAMTVVLIALTGIRLPGRGGRHDVEK</sequence>
<protein>
    <submittedName>
        <fullName evidence="2">Uncharacterized protein</fullName>
    </submittedName>
</protein>
<feature type="transmembrane region" description="Helical" evidence="1">
    <location>
        <begin position="65"/>
        <end position="85"/>
    </location>
</feature>
<feature type="transmembrane region" description="Helical" evidence="1">
    <location>
        <begin position="21"/>
        <end position="45"/>
    </location>
</feature>
<keyword evidence="3" id="KW-1185">Reference proteome</keyword>
<comment type="caution">
    <text evidence="2">The sequence shown here is derived from an EMBL/GenBank/DDBJ whole genome shotgun (WGS) entry which is preliminary data.</text>
</comment>
<reference evidence="2 3" key="1">
    <citation type="submission" date="2023-08" db="EMBL/GenBank/DDBJ databases">
        <title>Oxalobacteraceae gen .nov., isolated from river sludge outside the plant.</title>
        <authorList>
            <person name="Zhao S.Y."/>
        </authorList>
    </citation>
    <scope>NUCLEOTIDE SEQUENCE [LARGE SCALE GENOMIC DNA]</scope>
    <source>
        <strain evidence="2 3">R-40</strain>
    </source>
</reference>
<proteinExistence type="predicted"/>
<evidence type="ECO:0000313" key="3">
    <source>
        <dbReference type="Proteomes" id="UP001225596"/>
    </source>
</evidence>
<dbReference type="Proteomes" id="UP001225596">
    <property type="component" value="Unassembled WGS sequence"/>
</dbReference>
<gene>
    <name evidence="2" type="ORF">Q8A64_04200</name>
</gene>
<accession>A0ABU1BKU9</accession>
<dbReference type="RefSeq" id="WP_338435546.1">
    <property type="nucleotide sequence ID" value="NZ_JAUYVH010000002.1"/>
</dbReference>
<keyword evidence="1" id="KW-0472">Membrane</keyword>
<dbReference type="EMBL" id="JAUYVH010000002">
    <property type="protein sequence ID" value="MDQ9169608.1"/>
    <property type="molecule type" value="Genomic_DNA"/>
</dbReference>
<name>A0ABU1BKU9_9BURK</name>
<keyword evidence="1" id="KW-1133">Transmembrane helix</keyword>
<evidence type="ECO:0000256" key="1">
    <source>
        <dbReference type="SAM" id="Phobius"/>
    </source>
</evidence>
<evidence type="ECO:0000313" key="2">
    <source>
        <dbReference type="EMBL" id="MDQ9169608.1"/>
    </source>
</evidence>
<keyword evidence="1" id="KW-0812">Transmembrane</keyword>